<organism evidence="1 2">
    <name type="scientific">Lactobacillus pasteurii DSM 23907 = CRBIP 24.76</name>
    <dbReference type="NCBI Taxonomy" id="1423790"/>
    <lineage>
        <taxon>Bacteria</taxon>
        <taxon>Bacillati</taxon>
        <taxon>Bacillota</taxon>
        <taxon>Bacilli</taxon>
        <taxon>Lactobacillales</taxon>
        <taxon>Lactobacillaceae</taxon>
        <taxon>Lactobacillus</taxon>
    </lineage>
</organism>
<dbReference type="OrthoDB" id="9924440at2"/>
<sequence>MNKTWKIVGLSVATIGAISAAVLGTQILVKKIRAKKINEITEIPQLEAPKDAVNQGAYQKVEQSTI</sequence>
<dbReference type="STRING" id="1423790.BN53_02925"/>
<evidence type="ECO:0000313" key="2">
    <source>
        <dbReference type="Proteomes" id="UP000009311"/>
    </source>
</evidence>
<gene>
    <name evidence="1" type="ORF">BN53_02925</name>
</gene>
<keyword evidence="2" id="KW-1185">Reference proteome</keyword>
<protein>
    <submittedName>
        <fullName evidence="1">Uncharacterized protein</fullName>
    </submittedName>
</protein>
<evidence type="ECO:0000313" key="1">
    <source>
        <dbReference type="EMBL" id="CCI85050.1"/>
    </source>
</evidence>
<dbReference type="AlphaFoldDB" id="I7JXY3"/>
<comment type="caution">
    <text evidence="1">The sequence shown here is derived from an EMBL/GenBank/DDBJ whole genome shotgun (WGS) entry which is preliminary data.</text>
</comment>
<dbReference type="PATRIC" id="fig|1423790.3.peg.649"/>
<reference evidence="1 2" key="1">
    <citation type="submission" date="2012-06" db="EMBL/GenBank/DDBJ databases">
        <title>Draft Genome Sequence of Lactobacillus pasteurii CRBIP 24.76T.</title>
        <authorList>
            <person name="Cousin S."/>
            <person name="Bouchier C."/>
            <person name="Loux V."/>
            <person name="Ma L."/>
            <person name="Creno S."/>
            <person name="Bizet C."/>
            <person name="Clermont D."/>
        </authorList>
    </citation>
    <scope>NUCLEOTIDE SEQUENCE [LARGE SCALE GENOMIC DNA]</scope>
    <source>
        <strain evidence="2">CRBIP 24.76T</strain>
    </source>
</reference>
<dbReference type="Proteomes" id="UP000009311">
    <property type="component" value="Unassembled WGS sequence"/>
</dbReference>
<dbReference type="EMBL" id="CAKD01000017">
    <property type="protein sequence ID" value="CCI85050.1"/>
    <property type="molecule type" value="Genomic_DNA"/>
</dbReference>
<proteinExistence type="predicted"/>
<name>I7JXY3_9LACO</name>
<dbReference type="RefSeq" id="WP_009559599.1">
    <property type="nucleotide sequence ID" value="NZ_AYZN01000010.1"/>
</dbReference>
<accession>I7JXY3</accession>